<organism evidence="2 3">
    <name type="scientific">Modestobacter marinus</name>
    <dbReference type="NCBI Taxonomy" id="477641"/>
    <lineage>
        <taxon>Bacteria</taxon>
        <taxon>Bacillati</taxon>
        <taxon>Actinomycetota</taxon>
        <taxon>Actinomycetes</taxon>
        <taxon>Geodermatophilales</taxon>
        <taxon>Geodermatophilaceae</taxon>
        <taxon>Modestobacter</taxon>
    </lineage>
</organism>
<reference evidence="1" key="1">
    <citation type="journal article" date="2014" name="Int. J. Syst. Evol. Microbiol.">
        <title>Complete genome of a new Firmicutes species belonging to the dominant human colonic microbiota ('Ruminococcus bicirculans') reveals two chromosomes and a selective capacity to utilize plant glucans.</title>
        <authorList>
            <consortium name="NISC Comparative Sequencing Program"/>
            <person name="Wegmann U."/>
            <person name="Louis P."/>
            <person name="Goesmann A."/>
            <person name="Henrissat B."/>
            <person name="Duncan S.H."/>
            <person name="Flint H.J."/>
        </authorList>
    </citation>
    <scope>NUCLEOTIDE SEQUENCE</scope>
    <source>
        <strain evidence="1">CGMCC 4.5581</strain>
    </source>
</reference>
<dbReference type="Pfam" id="PF13432">
    <property type="entry name" value="TPR_16"/>
    <property type="match status" value="2"/>
</dbReference>
<keyword evidence="4" id="KW-1185">Reference proteome</keyword>
<dbReference type="Gene3D" id="1.25.40.10">
    <property type="entry name" value="Tetratricopeptide repeat domain"/>
    <property type="match status" value="2"/>
</dbReference>
<dbReference type="InterPro" id="IPR050767">
    <property type="entry name" value="Sel1_AlgK"/>
</dbReference>
<gene>
    <name evidence="2" type="ORF">FB380_001300</name>
    <name evidence="1" type="ORF">GCM10011589_02710</name>
</gene>
<evidence type="ECO:0000313" key="1">
    <source>
        <dbReference type="EMBL" id="GGL49679.1"/>
    </source>
</evidence>
<dbReference type="PANTHER" id="PTHR11102">
    <property type="entry name" value="SEL-1-LIKE PROTEIN"/>
    <property type="match status" value="1"/>
</dbReference>
<dbReference type="AlphaFoldDB" id="A0A846LJV2"/>
<dbReference type="Proteomes" id="UP000552836">
    <property type="component" value="Unassembled WGS sequence"/>
</dbReference>
<comment type="caution">
    <text evidence="2">The sequence shown here is derived from an EMBL/GenBank/DDBJ whole genome shotgun (WGS) entry which is preliminary data.</text>
</comment>
<dbReference type="RefSeq" id="WP_166754375.1">
    <property type="nucleotide sequence ID" value="NZ_BAABJU010000001.1"/>
</dbReference>
<dbReference type="PANTHER" id="PTHR11102:SF160">
    <property type="entry name" value="ERAD-ASSOCIATED E3 UBIQUITIN-PROTEIN LIGASE COMPONENT HRD3"/>
    <property type="match status" value="1"/>
</dbReference>
<reference evidence="1" key="4">
    <citation type="submission" date="2024-05" db="EMBL/GenBank/DDBJ databases">
        <authorList>
            <person name="Sun Q."/>
            <person name="Zhou Y."/>
        </authorList>
    </citation>
    <scope>NUCLEOTIDE SEQUENCE</scope>
    <source>
        <strain evidence="1">CGMCC 4.5581</strain>
    </source>
</reference>
<reference evidence="4" key="2">
    <citation type="journal article" date="2019" name="Int. J. Syst. Evol. Microbiol.">
        <title>The Global Catalogue of Microorganisms (GCM) 10K type strain sequencing project: providing services to taxonomists for standard genome sequencing and annotation.</title>
        <authorList>
            <consortium name="The Broad Institute Genomics Platform"/>
            <consortium name="The Broad Institute Genome Sequencing Center for Infectious Disease"/>
            <person name="Wu L."/>
            <person name="Ma J."/>
        </authorList>
    </citation>
    <scope>NUCLEOTIDE SEQUENCE [LARGE SCALE GENOMIC DNA]</scope>
    <source>
        <strain evidence="4">CGMCC 4.5581</strain>
    </source>
</reference>
<dbReference type="Proteomes" id="UP000648663">
    <property type="component" value="Unassembled WGS sequence"/>
</dbReference>
<reference evidence="2 3" key="3">
    <citation type="submission" date="2020-02" db="EMBL/GenBank/DDBJ databases">
        <title>Sequencing the genomes of 1000 actinobacteria strains.</title>
        <authorList>
            <person name="Klenk H.-P."/>
        </authorList>
    </citation>
    <scope>NUCLEOTIDE SEQUENCE [LARGE SCALE GENOMIC DNA]</scope>
    <source>
        <strain evidence="2 3">DSM 45201</strain>
    </source>
</reference>
<accession>A0A846LJV2</accession>
<dbReference type="SUPFAM" id="SSF81901">
    <property type="entry name" value="HCP-like"/>
    <property type="match status" value="2"/>
</dbReference>
<dbReference type="EMBL" id="JAAMPA010000001">
    <property type="protein sequence ID" value="NIH66854.1"/>
    <property type="molecule type" value="Genomic_DNA"/>
</dbReference>
<dbReference type="InterPro" id="IPR011990">
    <property type="entry name" value="TPR-like_helical_dom_sf"/>
</dbReference>
<name>A0A846LJV2_9ACTN</name>
<evidence type="ECO:0000313" key="4">
    <source>
        <dbReference type="Proteomes" id="UP000648663"/>
    </source>
</evidence>
<dbReference type="EMBL" id="BMMI01000001">
    <property type="protein sequence ID" value="GGL49679.1"/>
    <property type="molecule type" value="Genomic_DNA"/>
</dbReference>
<sequence>MPLDPENSPDVDVLVDRGCALADRGDHEQAVELLGTAAAHGDPVALRHLGACLGVLGRWAEAAVAHRRAADAGQDAAWLDLARALLRLGCWSEAETAARTAVDRGEPGGWAALSGALQGQDRAAEAERTFRVAAERGEHPAALELAYLLRSSGRQLAAWHWAQVAADAGNPVARATLACWRWQESHDLALEPELRVGADHHQHARTGLADLLRSTGRVEEARAVLERGAARGELASWLPLGNLYRDELDDAVAAEAAYRAGVEGGDLHAHHDLAVLLLETGDVDTAVEHFSIAAAGGDELAARVLREVLGDS</sequence>
<evidence type="ECO:0000313" key="3">
    <source>
        <dbReference type="Proteomes" id="UP000552836"/>
    </source>
</evidence>
<proteinExistence type="predicted"/>
<evidence type="ECO:0000313" key="2">
    <source>
        <dbReference type="EMBL" id="NIH66854.1"/>
    </source>
</evidence>
<protein>
    <submittedName>
        <fullName evidence="2">Tetratricopeptide (TPR) repeat protein</fullName>
    </submittedName>
</protein>